<dbReference type="EMBL" id="CP072642">
    <property type="protein sequence ID" value="QUV94586.1"/>
    <property type="molecule type" value="Genomic_DNA"/>
</dbReference>
<accession>A0ABX8B4T3</accession>
<dbReference type="SUPFAM" id="SSF55729">
    <property type="entry name" value="Acyl-CoA N-acyltransferases (Nat)"/>
    <property type="match status" value="1"/>
</dbReference>
<dbReference type="Pfam" id="PF13673">
    <property type="entry name" value="Acetyltransf_10"/>
    <property type="match status" value="1"/>
</dbReference>
<evidence type="ECO:0000259" key="1">
    <source>
        <dbReference type="PROSITE" id="PS51186"/>
    </source>
</evidence>
<proteinExistence type="predicted"/>
<dbReference type="CDD" id="cd04301">
    <property type="entry name" value="NAT_SF"/>
    <property type="match status" value="1"/>
</dbReference>
<keyword evidence="3" id="KW-1185">Reference proteome</keyword>
<feature type="domain" description="N-acetyltransferase" evidence="1">
    <location>
        <begin position="17"/>
        <end position="163"/>
    </location>
</feature>
<evidence type="ECO:0000313" key="2">
    <source>
        <dbReference type="EMBL" id="QUV94586.1"/>
    </source>
</evidence>
<dbReference type="Gene3D" id="3.40.630.30">
    <property type="match status" value="1"/>
</dbReference>
<dbReference type="GO" id="GO:0016746">
    <property type="term" value="F:acyltransferase activity"/>
    <property type="evidence" value="ECO:0007669"/>
    <property type="project" value="UniProtKB-KW"/>
</dbReference>
<gene>
    <name evidence="2" type="ORF">J8C05_03845</name>
</gene>
<dbReference type="RefSeq" id="WP_211422868.1">
    <property type="nucleotide sequence ID" value="NZ_CP072642.1"/>
</dbReference>
<reference evidence="2 3" key="1">
    <citation type="submission" date="2021-03" db="EMBL/GenBank/DDBJ databases">
        <title>Genomic and phenotypic characterization of Chloracidobacterium isolates provides evidence for multiple species.</title>
        <authorList>
            <person name="Saini M.K."/>
            <person name="Costas A.M.G."/>
            <person name="Tank M."/>
            <person name="Bryant D.A."/>
        </authorList>
    </citation>
    <scope>NUCLEOTIDE SEQUENCE [LARGE SCALE GENOMIC DNA]</scope>
    <source>
        <strain evidence="2 3">N</strain>
    </source>
</reference>
<dbReference type="InterPro" id="IPR016181">
    <property type="entry name" value="Acyl_CoA_acyltransferase"/>
</dbReference>
<name>A0ABX8B4T3_9BACT</name>
<keyword evidence="2" id="KW-0808">Transferase</keyword>
<sequence>MTAETSSSAPALIWRAAHFTELTVDELYALLQARAAVFVVEQQCIYQDIDGIDRQAHHILGWRQTATGRELVAYCRLVAPGVKYAEPSIGRVITPAAGRGQGFGKALMQQALTLHEELYPGQGNRISAQQYLERFYRAFGYRTVSEPYDEDGLPHVEMLREGGIRTT</sequence>
<protein>
    <submittedName>
        <fullName evidence="2">GNAT family N-acetyltransferase</fullName>
        <ecNumber evidence="2">2.3.1.-</ecNumber>
    </submittedName>
</protein>
<dbReference type="EC" id="2.3.1.-" evidence="2"/>
<dbReference type="InterPro" id="IPR000182">
    <property type="entry name" value="GNAT_dom"/>
</dbReference>
<evidence type="ECO:0000313" key="3">
    <source>
        <dbReference type="Proteomes" id="UP000677668"/>
    </source>
</evidence>
<dbReference type="Proteomes" id="UP000677668">
    <property type="component" value="Chromosome 1"/>
</dbReference>
<dbReference type="PROSITE" id="PS51186">
    <property type="entry name" value="GNAT"/>
    <property type="match status" value="1"/>
</dbReference>
<organism evidence="2 3">
    <name type="scientific">Chloracidobacterium sp. N</name>
    <dbReference type="NCBI Taxonomy" id="2821540"/>
    <lineage>
        <taxon>Bacteria</taxon>
        <taxon>Pseudomonadati</taxon>
        <taxon>Acidobacteriota</taxon>
        <taxon>Terriglobia</taxon>
        <taxon>Terriglobales</taxon>
        <taxon>Acidobacteriaceae</taxon>
        <taxon>Chloracidobacterium</taxon>
        <taxon>Chloracidobacterium aggregatum</taxon>
    </lineage>
</organism>
<keyword evidence="2" id="KW-0012">Acyltransferase</keyword>